<evidence type="ECO:0000256" key="11">
    <source>
        <dbReference type="ARBA" id="ARBA00023125"/>
    </source>
</evidence>
<dbReference type="GO" id="GO:0016787">
    <property type="term" value="F:hydrolase activity"/>
    <property type="evidence" value="ECO:0007669"/>
    <property type="project" value="UniProtKB-KW"/>
</dbReference>
<dbReference type="InterPro" id="IPR018982">
    <property type="entry name" value="RQC_domain"/>
</dbReference>
<name>A0A2Z4IIX6_9BACT</name>
<dbReference type="Pfam" id="PF14493">
    <property type="entry name" value="HTH_40"/>
    <property type="match status" value="1"/>
</dbReference>
<keyword evidence="4" id="KW-0479">Metal-binding</keyword>
<dbReference type="Pfam" id="PF09382">
    <property type="entry name" value="RQC"/>
    <property type="match status" value="1"/>
</dbReference>
<dbReference type="InterPro" id="IPR014001">
    <property type="entry name" value="Helicase_ATP-bd"/>
</dbReference>
<dbReference type="SUPFAM" id="SSF46785">
    <property type="entry name" value="Winged helix' DNA-binding domain"/>
    <property type="match status" value="1"/>
</dbReference>
<dbReference type="GO" id="GO:0043138">
    <property type="term" value="F:3'-5' DNA helicase activity"/>
    <property type="evidence" value="ECO:0007669"/>
    <property type="project" value="UniProtKB-EC"/>
</dbReference>
<dbReference type="InterPro" id="IPR006293">
    <property type="entry name" value="DNA_helicase_ATP-dep_RecQ_bac"/>
</dbReference>
<evidence type="ECO:0000256" key="8">
    <source>
        <dbReference type="ARBA" id="ARBA00022806"/>
    </source>
</evidence>
<keyword evidence="5" id="KW-0547">Nucleotide-binding</keyword>
<dbReference type="SUPFAM" id="SSF52540">
    <property type="entry name" value="P-loop containing nucleoside triphosphate hydrolases"/>
    <property type="match status" value="2"/>
</dbReference>
<evidence type="ECO:0000256" key="12">
    <source>
        <dbReference type="ARBA" id="ARBA00023172"/>
    </source>
</evidence>
<dbReference type="InterPro" id="IPR011545">
    <property type="entry name" value="DEAD/DEAH_box_helicase_dom"/>
</dbReference>
<feature type="domain" description="Helicase C-terminal" evidence="19">
    <location>
        <begin position="216"/>
        <end position="364"/>
    </location>
</feature>
<keyword evidence="8 20" id="KW-0347">Helicase</keyword>
<dbReference type="GO" id="GO:0009432">
    <property type="term" value="P:SOS response"/>
    <property type="evidence" value="ECO:0007669"/>
    <property type="project" value="UniProtKB-UniRule"/>
</dbReference>
<keyword evidence="14" id="KW-0413">Isomerase</keyword>
<accession>A0A2Z4IIX6</accession>
<dbReference type="AlphaFoldDB" id="A0A2Z4IIX6"/>
<evidence type="ECO:0000256" key="15">
    <source>
        <dbReference type="ARBA" id="ARBA00034617"/>
    </source>
</evidence>
<feature type="domain" description="HRDC" evidence="17">
    <location>
        <begin position="516"/>
        <end position="596"/>
    </location>
</feature>
<evidence type="ECO:0000256" key="10">
    <source>
        <dbReference type="ARBA" id="ARBA00022840"/>
    </source>
</evidence>
<dbReference type="InterPro" id="IPR010997">
    <property type="entry name" value="HRDC-like_sf"/>
</dbReference>
<dbReference type="GO" id="GO:0030894">
    <property type="term" value="C:replisome"/>
    <property type="evidence" value="ECO:0007669"/>
    <property type="project" value="TreeGrafter"/>
</dbReference>
<keyword evidence="9" id="KW-0862">Zinc</keyword>
<evidence type="ECO:0000256" key="9">
    <source>
        <dbReference type="ARBA" id="ARBA00022833"/>
    </source>
</evidence>
<dbReference type="PROSITE" id="PS50967">
    <property type="entry name" value="HRDC"/>
    <property type="match status" value="1"/>
</dbReference>
<dbReference type="EMBL" id="CP030041">
    <property type="protein sequence ID" value="AWW30478.1"/>
    <property type="molecule type" value="Genomic_DNA"/>
</dbReference>
<evidence type="ECO:0000256" key="14">
    <source>
        <dbReference type="ARBA" id="ARBA00023235"/>
    </source>
</evidence>
<dbReference type="PROSITE" id="PS51194">
    <property type="entry name" value="HELICASE_CTER"/>
    <property type="match status" value="1"/>
</dbReference>
<keyword evidence="7 20" id="KW-0378">Hydrolase</keyword>
<keyword evidence="6" id="KW-0227">DNA damage</keyword>
<organism evidence="20 21">
    <name type="scientific">Echinicola strongylocentroti</name>
    <dbReference type="NCBI Taxonomy" id="1795355"/>
    <lineage>
        <taxon>Bacteria</taxon>
        <taxon>Pseudomonadati</taxon>
        <taxon>Bacteroidota</taxon>
        <taxon>Cytophagia</taxon>
        <taxon>Cytophagales</taxon>
        <taxon>Cyclobacteriaceae</taxon>
        <taxon>Echinicola</taxon>
    </lineage>
</organism>
<dbReference type="InterPro" id="IPR044876">
    <property type="entry name" value="HRDC_dom_sf"/>
</dbReference>
<dbReference type="OrthoDB" id="9763310at2"/>
<sequence>MITPKEVLKNFYGYDNFRGQQEAIIQSILKKQDTIVLMPTGGGKSVCYQIPAMVNEGLTLVISPLIALMKDQVDALNGIGIAAAYLNSSQSASEQRFVSEEIKSGKLKLLYVAPERLFGGAFPLTETLKATPMSLVAIDEAHCVSQWGHDFRPDYLMIGRLRQELPAVPFIALTATADKQTRADIADKLGLKKPKWFISSFDRPNITYRIVPKRNSFDKLLEFLEYHQKNSGIIYCLSRKNVEDMADRLQAAGLSALPYHAGLDRQTRASHQEKFIKDEVKIMVATIAFGMGIDKSNVRFVVHMNMPQNVESYYQETGRAGRDGLPSDALLFYSYADVMTLQRMIDTPDNPEYSEVMLGKLDKMKNFCQSNTCRRKYLLGYFGEEEQKDCGNCDRCLSKGNKQDMTMPSQMLLSAIVRLKENYGLGYCVLVLRGSKSAKIQEEHKSLSVYGVGKDKTEDFWKKLGQHLQQEGYLAEAGTQFPTLKLTTTAWEKLKNREKFLLNMEEGALEHQKKSTPYEEELFEELKRIRFGLAQKENVPPYVIFSDNTLVEMATYLPQDHEAFLQMSGVGQLKAENYEGHFVPIINAYAEEHQLKSKKKLTVNKSPTSNRSGVSKTELVTLQHLRDGLDLFEIAKEREMSLTTIEGHIAKLVRLKKISAEAFVSKDDLLNIRLFYRRQEGRFLKPIKEHFGDRYSYFQIKVAIAEEQ</sequence>
<dbReference type="GO" id="GO:0006281">
    <property type="term" value="P:DNA repair"/>
    <property type="evidence" value="ECO:0007669"/>
    <property type="project" value="UniProtKB-KW"/>
</dbReference>
<dbReference type="RefSeq" id="WP_112783859.1">
    <property type="nucleotide sequence ID" value="NZ_CP030041.1"/>
</dbReference>
<evidence type="ECO:0000256" key="7">
    <source>
        <dbReference type="ARBA" id="ARBA00022801"/>
    </source>
</evidence>
<feature type="domain" description="Helicase ATP-binding" evidence="18">
    <location>
        <begin position="25"/>
        <end position="195"/>
    </location>
</feature>
<dbReference type="PANTHER" id="PTHR13710:SF105">
    <property type="entry name" value="ATP-DEPENDENT DNA HELICASE Q1"/>
    <property type="match status" value="1"/>
</dbReference>
<comment type="cofactor">
    <cofactor evidence="1">
        <name>Mg(2+)</name>
        <dbReference type="ChEBI" id="CHEBI:18420"/>
    </cofactor>
</comment>
<dbReference type="InterPro" id="IPR002121">
    <property type="entry name" value="HRDC_dom"/>
</dbReference>
<dbReference type="SMART" id="SM00341">
    <property type="entry name" value="HRDC"/>
    <property type="match status" value="1"/>
</dbReference>
<comment type="cofactor">
    <cofactor evidence="2">
        <name>Zn(2+)</name>
        <dbReference type="ChEBI" id="CHEBI:29105"/>
    </cofactor>
</comment>
<comment type="catalytic activity">
    <reaction evidence="15">
        <text>Couples ATP hydrolysis with the unwinding of duplex DNA by translocating in the 3'-5' direction.</text>
        <dbReference type="EC" id="5.6.2.4"/>
    </reaction>
</comment>
<dbReference type="Pfam" id="PF00570">
    <property type="entry name" value="HRDC"/>
    <property type="match status" value="1"/>
</dbReference>
<dbReference type="CDD" id="cd18794">
    <property type="entry name" value="SF2_C_RecQ"/>
    <property type="match status" value="1"/>
</dbReference>
<dbReference type="SUPFAM" id="SSF47819">
    <property type="entry name" value="HRDC-like"/>
    <property type="match status" value="1"/>
</dbReference>
<dbReference type="GO" id="GO:0003677">
    <property type="term" value="F:DNA binding"/>
    <property type="evidence" value="ECO:0007669"/>
    <property type="project" value="UniProtKB-KW"/>
</dbReference>
<evidence type="ECO:0000259" key="17">
    <source>
        <dbReference type="PROSITE" id="PS50967"/>
    </source>
</evidence>
<evidence type="ECO:0000259" key="19">
    <source>
        <dbReference type="PROSITE" id="PS51194"/>
    </source>
</evidence>
<dbReference type="PANTHER" id="PTHR13710">
    <property type="entry name" value="DNA HELICASE RECQ FAMILY MEMBER"/>
    <property type="match status" value="1"/>
</dbReference>
<dbReference type="PROSITE" id="PS51192">
    <property type="entry name" value="HELICASE_ATP_BIND_1"/>
    <property type="match status" value="1"/>
</dbReference>
<dbReference type="InterPro" id="IPR036388">
    <property type="entry name" value="WH-like_DNA-bd_sf"/>
</dbReference>
<keyword evidence="21" id="KW-1185">Reference proteome</keyword>
<dbReference type="Gene3D" id="1.10.10.10">
    <property type="entry name" value="Winged helix-like DNA-binding domain superfamily/Winged helix DNA-binding domain"/>
    <property type="match status" value="1"/>
</dbReference>
<keyword evidence="11" id="KW-0238">DNA-binding</keyword>
<evidence type="ECO:0000313" key="20">
    <source>
        <dbReference type="EMBL" id="AWW30478.1"/>
    </source>
</evidence>
<keyword evidence="10" id="KW-0067">ATP-binding</keyword>
<dbReference type="SMART" id="SM00487">
    <property type="entry name" value="DEXDc"/>
    <property type="match status" value="1"/>
</dbReference>
<protein>
    <recommendedName>
        <fullName evidence="16">DNA helicase RecQ</fullName>
        <ecNumber evidence="16">5.6.2.4</ecNumber>
    </recommendedName>
</protein>
<dbReference type="GO" id="GO:0006260">
    <property type="term" value="P:DNA replication"/>
    <property type="evidence" value="ECO:0007669"/>
    <property type="project" value="InterPro"/>
</dbReference>
<dbReference type="Pfam" id="PF00270">
    <property type="entry name" value="DEAD"/>
    <property type="match status" value="1"/>
</dbReference>
<dbReference type="Pfam" id="PF16124">
    <property type="entry name" value="RecQ_Zn_bind"/>
    <property type="match status" value="1"/>
</dbReference>
<dbReference type="GO" id="GO:0005524">
    <property type="term" value="F:ATP binding"/>
    <property type="evidence" value="ECO:0007669"/>
    <property type="project" value="UniProtKB-KW"/>
</dbReference>
<dbReference type="GO" id="GO:0006310">
    <property type="term" value="P:DNA recombination"/>
    <property type="evidence" value="ECO:0007669"/>
    <property type="project" value="UniProtKB-UniRule"/>
</dbReference>
<reference evidence="20 21" key="1">
    <citation type="submission" date="2018-06" db="EMBL/GenBank/DDBJ databases">
        <title>Echinicola strongylocentroti sp. nov., isolated from a sea urchin Strongylocentrotus intermedius.</title>
        <authorList>
            <person name="Bae S.S."/>
        </authorList>
    </citation>
    <scope>NUCLEOTIDE SEQUENCE [LARGE SCALE GENOMIC DNA]</scope>
    <source>
        <strain evidence="20 21">MEBiC08714</strain>
    </source>
</reference>
<gene>
    <name evidence="20" type="primary">recQ</name>
    <name evidence="20" type="ORF">DN752_10275</name>
</gene>
<evidence type="ECO:0000256" key="5">
    <source>
        <dbReference type="ARBA" id="ARBA00022741"/>
    </source>
</evidence>
<evidence type="ECO:0000256" key="4">
    <source>
        <dbReference type="ARBA" id="ARBA00022723"/>
    </source>
</evidence>
<dbReference type="SMART" id="SM00490">
    <property type="entry name" value="HELICc"/>
    <property type="match status" value="1"/>
</dbReference>
<evidence type="ECO:0000256" key="1">
    <source>
        <dbReference type="ARBA" id="ARBA00001946"/>
    </source>
</evidence>
<dbReference type="FunFam" id="3.40.50.300:FF:000296">
    <property type="entry name" value="ATP-dependent DNA helicase RecQ"/>
    <property type="match status" value="1"/>
</dbReference>
<keyword evidence="13" id="KW-0234">DNA repair</keyword>
<evidence type="ECO:0000256" key="6">
    <source>
        <dbReference type="ARBA" id="ARBA00022763"/>
    </source>
</evidence>
<dbReference type="GO" id="GO:0043590">
    <property type="term" value="C:bacterial nucleoid"/>
    <property type="evidence" value="ECO:0007669"/>
    <property type="project" value="TreeGrafter"/>
</dbReference>
<evidence type="ECO:0000256" key="13">
    <source>
        <dbReference type="ARBA" id="ARBA00023204"/>
    </source>
</evidence>
<dbReference type="InterPro" id="IPR004589">
    <property type="entry name" value="DNA_helicase_ATP-dep_RecQ"/>
</dbReference>
<dbReference type="GO" id="GO:0046872">
    <property type="term" value="F:metal ion binding"/>
    <property type="evidence" value="ECO:0007669"/>
    <property type="project" value="UniProtKB-KW"/>
</dbReference>
<evidence type="ECO:0000259" key="18">
    <source>
        <dbReference type="PROSITE" id="PS51192"/>
    </source>
</evidence>
<dbReference type="SMART" id="SM00956">
    <property type="entry name" value="RQC"/>
    <property type="match status" value="1"/>
</dbReference>
<dbReference type="InterPro" id="IPR027417">
    <property type="entry name" value="P-loop_NTPase"/>
</dbReference>
<evidence type="ECO:0000256" key="16">
    <source>
        <dbReference type="NCBIfam" id="TIGR01389"/>
    </source>
</evidence>
<dbReference type="GO" id="GO:0009378">
    <property type="term" value="F:four-way junction helicase activity"/>
    <property type="evidence" value="ECO:0007669"/>
    <property type="project" value="TreeGrafter"/>
</dbReference>
<dbReference type="Gene3D" id="1.10.150.80">
    <property type="entry name" value="HRDC domain"/>
    <property type="match status" value="1"/>
</dbReference>
<comment type="similarity">
    <text evidence="3">Belongs to the helicase family. RecQ subfamily.</text>
</comment>
<dbReference type="InterPro" id="IPR029491">
    <property type="entry name" value="Helicase_HTH"/>
</dbReference>
<dbReference type="NCBIfam" id="TIGR01389">
    <property type="entry name" value="recQ"/>
    <property type="match status" value="1"/>
</dbReference>
<evidence type="ECO:0000313" key="21">
    <source>
        <dbReference type="Proteomes" id="UP000248688"/>
    </source>
</evidence>
<dbReference type="InterPro" id="IPR036390">
    <property type="entry name" value="WH_DNA-bd_sf"/>
</dbReference>
<dbReference type="Pfam" id="PF00271">
    <property type="entry name" value="Helicase_C"/>
    <property type="match status" value="1"/>
</dbReference>
<keyword evidence="12" id="KW-0233">DNA recombination</keyword>
<dbReference type="CDD" id="cd17920">
    <property type="entry name" value="DEXHc_RecQ"/>
    <property type="match status" value="1"/>
</dbReference>
<dbReference type="InterPro" id="IPR032284">
    <property type="entry name" value="RecQ_Zn-bd"/>
</dbReference>
<dbReference type="FunFam" id="3.40.50.300:FF:000156">
    <property type="entry name" value="ATP-dependent DNA helicase recQ"/>
    <property type="match status" value="1"/>
</dbReference>
<dbReference type="Proteomes" id="UP000248688">
    <property type="component" value="Chromosome"/>
</dbReference>
<dbReference type="Gene3D" id="3.40.50.300">
    <property type="entry name" value="P-loop containing nucleotide triphosphate hydrolases"/>
    <property type="match status" value="2"/>
</dbReference>
<dbReference type="EC" id="5.6.2.4" evidence="16"/>
<proteinExistence type="inferred from homology"/>
<dbReference type="GO" id="GO:0005737">
    <property type="term" value="C:cytoplasm"/>
    <property type="evidence" value="ECO:0007669"/>
    <property type="project" value="TreeGrafter"/>
</dbReference>
<dbReference type="InterPro" id="IPR001650">
    <property type="entry name" value="Helicase_C-like"/>
</dbReference>
<evidence type="ECO:0000256" key="3">
    <source>
        <dbReference type="ARBA" id="ARBA00005446"/>
    </source>
</evidence>
<dbReference type="KEGG" id="est:DN752_10275"/>
<dbReference type="NCBIfam" id="TIGR00614">
    <property type="entry name" value="recQ_fam"/>
    <property type="match status" value="1"/>
</dbReference>
<evidence type="ECO:0000256" key="2">
    <source>
        <dbReference type="ARBA" id="ARBA00001947"/>
    </source>
</evidence>